<dbReference type="EMBL" id="KK088437">
    <property type="protein sequence ID" value="EYE92371.1"/>
    <property type="molecule type" value="Genomic_DNA"/>
</dbReference>
<gene>
    <name evidence="3" type="ORF">EURHEDRAFT_517650</name>
</gene>
<sequence length="1495" mass="168239">MPSVAERPRSSQEALLRLEKGTASPTSQLNEATQIIGLDLALCASHPEINRAAKIRHNAAPKEEWVLRWLLKKLRTGKNYRVESASFLLLRQLVDLIPPKTLATTLKDQKFLVVLNDTISDLEEDIFASVENGTVEFLCSESESSQTVEDMPEQRSKRDKKGTKRKRAGQNGDGNQGDAMDIDESPQSPASCFLTFIRLLDCLYSIVTLANRTLVLDEVASSHLKHALRGEPESVATLLSKSFRLAALATTQFSHGRKTTDLQHLLYVLPAILELWELRSSRRDYSENNSSNDCFAKHCFQHAMRLQHCVRSAQLDTDERAQVLQGVERIIARHVVLPAREGFFKRGGSGINYSSADPDWTPVKPITDALKPILCDTVSATEKTTERADVMKKKGLWKTAELLPNFFEIASRSVPRDTFRLQTHEAPWLETLFVAVAELEFSITKEDNPATYSSDFVLLLERLFRVVLDRKIQLSLHTLLTHAAYTGLLKNELAQVHWNLTALLIELGVDIFLPNSGLPDAVNLLNALFQKILLHWKSNESHLDPHYELIKSGIVIPLLRGFTSARDLPTFMQLWYEQLIAVEDSRSQNSKLGSFTVWEDDDLCNVYSEVMQNPLTNAHFQAQLRAASVEIQHEDGRVSDSAGSYAQFVILEAGMRRRNLNFEDANEHLHSIIGIATSTLSSKQTLHWRWRLWRFARDLLENNPQSTDNSFGHAVMKLTDVAAKAIQRHRKDQMKKPRAALESFEAYRFSLVAIKESIDSVGLDKFNALTRDIADFCEVITKEDALGSMASPWNGRAETLDLQSSLALGYFLTLVRSPSVWSLIKYDIRRSLFEHILSLAASQYHASSTGLERAPFHARFLQAWASVVCHEYLLNAPSITSDLIFVLSEHIKSDVSNRKFYVESLQRIPAPLVTRRQRAVLLDLLQDVIRQEDNPLEITVGMLSLMAKLAGMPKSGAALTSDWEPTWNAAKAVTLQGTEVDLQIMKAFRHLHKAVIAKLLVLSDEDRSKLFKKMYRKVTSKASKLKSINRDSMDCFFLRISLSQLWVHRQQLSGVLDEMELAACRQKVFDLVVAEVKSVKDQCKKQKLEDTITLIKVLDALEDFEDLATDNVEVDKFLSKIESYVEKSIDSESPLRRLIRRRVLVGRGGVDKDITSPIMQVAEILPLQQLYGEQQQLFIRATLERFRSMSVDNLTGVIHQIRSIGFEGDNAAYRLLVASLAVASMPAIEDKESAAAKELSSLCTAVTESMPRSLSIEHFTFSTECLDMLLRTHTRCIAQWNIDNVLAAIAVAASKAGPRINTDYAAPIYVRLCRLMGVLLGLHRQKLGGRFHLILPAMQRLLNCLYARSRKRSRSMRLEKGSTEQPLWLAPLQASHAVHFTRLLTSLCDPTVSAVSRPTQSGHGGQEGLTDQTKKAKRIAGQYLQYLIMEYAQSSLRGSMTPEVKAAILPGLYTVLDVMSRETMRALNAGLDASGRSVFKTLYDDYMKFGKWNKG</sequence>
<evidence type="ECO:0000259" key="2">
    <source>
        <dbReference type="Pfam" id="PF10441"/>
    </source>
</evidence>
<dbReference type="RefSeq" id="XP_040636059.1">
    <property type="nucleotide sequence ID" value="XM_040786584.1"/>
</dbReference>
<dbReference type="STRING" id="1388766.A0A017S686"/>
<dbReference type="PANTHER" id="PTHR15682:SF2">
    <property type="entry name" value="UNHEALTHY RIBOSOME BIOGENESIS PROTEIN 2 HOMOLOG"/>
    <property type="match status" value="1"/>
</dbReference>
<dbReference type="Pfam" id="PF10441">
    <property type="entry name" value="Urb2"/>
    <property type="match status" value="1"/>
</dbReference>
<feature type="region of interest" description="Disordered" evidence="1">
    <location>
        <begin position="141"/>
        <end position="184"/>
    </location>
</feature>
<dbReference type="GO" id="GO:0042254">
    <property type="term" value="P:ribosome biogenesis"/>
    <property type="evidence" value="ECO:0007669"/>
    <property type="project" value="TreeGrafter"/>
</dbReference>
<keyword evidence="4" id="KW-1185">Reference proteome</keyword>
<protein>
    <recommendedName>
        <fullName evidence="2">Nucleolar 27S pre-rRNA processing Urb2/Npa2 C-terminal domain-containing protein</fullName>
    </recommendedName>
</protein>
<dbReference type="Proteomes" id="UP000019804">
    <property type="component" value="Unassembled WGS sequence"/>
</dbReference>
<feature type="compositionally biased region" description="Basic residues" evidence="1">
    <location>
        <begin position="157"/>
        <end position="168"/>
    </location>
</feature>
<evidence type="ECO:0000313" key="3">
    <source>
        <dbReference type="EMBL" id="EYE92371.1"/>
    </source>
</evidence>
<dbReference type="PANTHER" id="PTHR15682">
    <property type="entry name" value="UNHEALTHY RIBOSOME BIOGENESIS PROTEIN 2 HOMOLOG"/>
    <property type="match status" value="1"/>
</dbReference>
<accession>A0A017S686</accession>
<organism evidence="3 4">
    <name type="scientific">Aspergillus ruber (strain CBS 135680)</name>
    <dbReference type="NCBI Taxonomy" id="1388766"/>
    <lineage>
        <taxon>Eukaryota</taxon>
        <taxon>Fungi</taxon>
        <taxon>Dikarya</taxon>
        <taxon>Ascomycota</taxon>
        <taxon>Pezizomycotina</taxon>
        <taxon>Eurotiomycetes</taxon>
        <taxon>Eurotiomycetidae</taxon>
        <taxon>Eurotiales</taxon>
        <taxon>Aspergillaceae</taxon>
        <taxon>Aspergillus</taxon>
        <taxon>Aspergillus subgen. Aspergillus</taxon>
    </lineage>
</organism>
<dbReference type="GO" id="GO:0005730">
    <property type="term" value="C:nucleolus"/>
    <property type="evidence" value="ECO:0007669"/>
    <property type="project" value="TreeGrafter"/>
</dbReference>
<dbReference type="HOGENOM" id="CLU_005258_0_0_1"/>
<dbReference type="InterPro" id="IPR052609">
    <property type="entry name" value="Ribosome_Biogenesis_Reg"/>
</dbReference>
<reference evidence="4" key="1">
    <citation type="journal article" date="2014" name="Nat. Commun.">
        <title>Genomic adaptations of the halophilic Dead Sea filamentous fungus Eurotium rubrum.</title>
        <authorList>
            <person name="Kis-Papo T."/>
            <person name="Weig A.R."/>
            <person name="Riley R."/>
            <person name="Persoh D."/>
            <person name="Salamov A."/>
            <person name="Sun H."/>
            <person name="Lipzen A."/>
            <person name="Wasser S.P."/>
            <person name="Rambold G."/>
            <person name="Grigoriev I.V."/>
            <person name="Nevo E."/>
        </authorList>
    </citation>
    <scope>NUCLEOTIDE SEQUENCE [LARGE SCALE GENOMIC DNA]</scope>
    <source>
        <strain evidence="4">CBS 135680</strain>
    </source>
</reference>
<dbReference type="OrthoDB" id="160374at2759"/>
<name>A0A017S686_ASPRC</name>
<evidence type="ECO:0000313" key="4">
    <source>
        <dbReference type="Proteomes" id="UP000019804"/>
    </source>
</evidence>
<dbReference type="GeneID" id="63701708"/>
<evidence type="ECO:0000256" key="1">
    <source>
        <dbReference type="SAM" id="MobiDB-lite"/>
    </source>
</evidence>
<feature type="domain" description="Nucleolar 27S pre-rRNA processing Urb2/Npa2 C-terminal" evidence="2">
    <location>
        <begin position="1263"/>
        <end position="1494"/>
    </location>
</feature>
<dbReference type="InterPro" id="IPR018849">
    <property type="entry name" value="Urb2/Npa2_C"/>
</dbReference>
<proteinExistence type="predicted"/>